<gene>
    <name evidence="4" type="ORF">Ciccas_003675</name>
</gene>
<dbReference type="AlphaFoldDB" id="A0ABD2QFY0"/>
<keyword evidence="3" id="KW-0732">Signal</keyword>
<protein>
    <submittedName>
        <fullName evidence="4">Uncharacterized protein</fullName>
    </submittedName>
</protein>
<comment type="caution">
    <text evidence="4">The sequence shown here is derived from an EMBL/GenBank/DDBJ whole genome shotgun (WGS) entry which is preliminary data.</text>
</comment>
<evidence type="ECO:0000256" key="1">
    <source>
        <dbReference type="SAM" id="Coils"/>
    </source>
</evidence>
<evidence type="ECO:0000313" key="5">
    <source>
        <dbReference type="Proteomes" id="UP001626550"/>
    </source>
</evidence>
<proteinExistence type="predicted"/>
<evidence type="ECO:0000256" key="3">
    <source>
        <dbReference type="SAM" id="SignalP"/>
    </source>
</evidence>
<name>A0ABD2QFY0_9PLAT</name>
<keyword evidence="5" id="KW-1185">Reference proteome</keyword>
<feature type="chain" id="PRO_5044875200" evidence="3">
    <location>
        <begin position="20"/>
        <end position="352"/>
    </location>
</feature>
<feature type="region of interest" description="Disordered" evidence="2">
    <location>
        <begin position="260"/>
        <end position="300"/>
    </location>
</feature>
<keyword evidence="1" id="KW-0175">Coiled coil</keyword>
<organism evidence="4 5">
    <name type="scientific">Cichlidogyrus casuarinus</name>
    <dbReference type="NCBI Taxonomy" id="1844966"/>
    <lineage>
        <taxon>Eukaryota</taxon>
        <taxon>Metazoa</taxon>
        <taxon>Spiralia</taxon>
        <taxon>Lophotrochozoa</taxon>
        <taxon>Platyhelminthes</taxon>
        <taxon>Monogenea</taxon>
        <taxon>Monopisthocotylea</taxon>
        <taxon>Dactylogyridea</taxon>
        <taxon>Ancyrocephalidae</taxon>
        <taxon>Cichlidogyrus</taxon>
    </lineage>
</organism>
<evidence type="ECO:0000313" key="4">
    <source>
        <dbReference type="EMBL" id="KAL3317666.1"/>
    </source>
</evidence>
<sequence>MQYHLLIAILYVFVSKGVSNSPLRDEPSALSNYEWLTKKIETPDDIVVYDGSHEENDPFATVENDYKESLEAGLSVSIDKWHFYKKFQKESLKQAIQAAINDLENSIQLGLEQIHAAQVAILDYQDYPEQLEFTNDEIKQAYEIISMAKLHLNKQKEFLAQLDEASSEKAVEEIGNEAKEEANKANAISEEASEKTEEAIKNEHEANEVKVHDESEEIADLEKKVEEIASGSTIESPAAVEEMKQDLEGIKEGHKACAEKEKESEIAQEDEVKIDTEQTEENKKTEEAKTEVKPELEPKPETISTVCLCVSLQKEITHLLKSVADESLLQPAQQVSAQQLASTLQTLSAGAE</sequence>
<feature type="coiled-coil region" evidence="1">
    <location>
        <begin position="171"/>
        <end position="224"/>
    </location>
</feature>
<evidence type="ECO:0000256" key="2">
    <source>
        <dbReference type="SAM" id="MobiDB-lite"/>
    </source>
</evidence>
<reference evidence="4 5" key="1">
    <citation type="submission" date="2024-11" db="EMBL/GenBank/DDBJ databases">
        <title>Adaptive evolution of stress response genes in parasites aligns with host niche diversity.</title>
        <authorList>
            <person name="Hahn C."/>
            <person name="Resl P."/>
        </authorList>
    </citation>
    <scope>NUCLEOTIDE SEQUENCE [LARGE SCALE GENOMIC DNA]</scope>
    <source>
        <strain evidence="4">EGGRZ-B1_66</strain>
        <tissue evidence="4">Body</tissue>
    </source>
</reference>
<dbReference type="EMBL" id="JBJKFK010000348">
    <property type="protein sequence ID" value="KAL3317666.1"/>
    <property type="molecule type" value="Genomic_DNA"/>
</dbReference>
<feature type="signal peptide" evidence="3">
    <location>
        <begin position="1"/>
        <end position="19"/>
    </location>
</feature>
<accession>A0ABD2QFY0</accession>
<dbReference type="Proteomes" id="UP001626550">
    <property type="component" value="Unassembled WGS sequence"/>
</dbReference>